<keyword evidence="5 10" id="KW-0863">Zinc-finger</keyword>
<dbReference type="PANTHER" id="PTHR13808:SF29">
    <property type="entry name" value="HISTONE ACETYLTRANSFERASE P300"/>
    <property type="match status" value="1"/>
</dbReference>
<evidence type="ECO:0000256" key="5">
    <source>
        <dbReference type="ARBA" id="ARBA00022771"/>
    </source>
</evidence>
<keyword evidence="7" id="KW-0805">Transcription regulation</keyword>
<dbReference type="GO" id="GO:0003713">
    <property type="term" value="F:transcription coactivator activity"/>
    <property type="evidence" value="ECO:0007669"/>
    <property type="project" value="TreeGrafter"/>
</dbReference>
<keyword evidence="4 10" id="KW-0479">Metal-binding</keyword>
<dbReference type="InterPro" id="IPR035898">
    <property type="entry name" value="TAZ_dom_sf"/>
</dbReference>
<evidence type="ECO:0000313" key="13">
    <source>
        <dbReference type="EMBL" id="LAB17543.1"/>
    </source>
</evidence>
<evidence type="ECO:0000256" key="8">
    <source>
        <dbReference type="ARBA" id="ARBA00023163"/>
    </source>
</evidence>
<protein>
    <recommendedName>
        <fullName evidence="2">histone acetyltransferase</fullName>
        <ecNumber evidence="2">2.3.1.48</ecNumber>
    </recommendedName>
</protein>
<dbReference type="InterPro" id="IPR000197">
    <property type="entry name" value="Znf_TAZ"/>
</dbReference>
<evidence type="ECO:0000256" key="6">
    <source>
        <dbReference type="ARBA" id="ARBA00022833"/>
    </source>
</evidence>
<name>A0A2D4L9M2_9SAUR</name>
<dbReference type="GO" id="GO:0005634">
    <property type="term" value="C:nucleus"/>
    <property type="evidence" value="ECO:0007669"/>
    <property type="project" value="UniProtKB-SubCell"/>
</dbReference>
<evidence type="ECO:0000256" key="3">
    <source>
        <dbReference type="ARBA" id="ARBA00022679"/>
    </source>
</evidence>
<evidence type="ECO:0000256" key="1">
    <source>
        <dbReference type="ARBA" id="ARBA00004123"/>
    </source>
</evidence>
<feature type="domain" description="TAZ-type" evidence="12">
    <location>
        <begin position="138"/>
        <end position="219"/>
    </location>
</feature>
<feature type="compositionally biased region" description="Polar residues" evidence="11">
    <location>
        <begin position="126"/>
        <end position="138"/>
    </location>
</feature>
<proteinExistence type="predicted"/>
<evidence type="ECO:0000256" key="4">
    <source>
        <dbReference type="ARBA" id="ARBA00022723"/>
    </source>
</evidence>
<keyword evidence="9" id="KW-0539">Nucleus</keyword>
<dbReference type="GO" id="GO:0005667">
    <property type="term" value="C:transcription regulator complex"/>
    <property type="evidence" value="ECO:0007669"/>
    <property type="project" value="TreeGrafter"/>
</dbReference>
<dbReference type="EC" id="2.3.1.48" evidence="2"/>
<accession>A0A2D4L9M2</accession>
<dbReference type="SUPFAM" id="SSF57933">
    <property type="entry name" value="TAZ domain"/>
    <property type="match status" value="1"/>
</dbReference>
<sequence>MAENVVELDQPSAKRPKLSSPALSVSANDGTGNGQGMMQGQVVDGSVGAERGCCNMSSPNPGMGNAGILMAETSQQGSPQMGGQASLRGPQPGAMNKDDDLGFACNNTEDHEQKMEKPGLGLDDGGNNQQATATQSPAGSRHLKIQSYLQSLLHTCRCHNANCSVPCCQKIKRVVQHTKGCKRKTNGGCPVCKQLIALCCYHAKNCQDNKCLVPFCLNIKHNQQELQRRLRQAQMLRRMMKAPTGG</sequence>
<evidence type="ECO:0000256" key="9">
    <source>
        <dbReference type="ARBA" id="ARBA00023242"/>
    </source>
</evidence>
<feature type="region of interest" description="Disordered" evidence="11">
    <location>
        <begin position="110"/>
        <end position="140"/>
    </location>
</feature>
<dbReference type="AlphaFoldDB" id="A0A2D4L9M2"/>
<evidence type="ECO:0000259" key="12">
    <source>
        <dbReference type="PROSITE" id="PS50134"/>
    </source>
</evidence>
<evidence type="ECO:0000256" key="10">
    <source>
        <dbReference type="PROSITE-ProRule" id="PRU00203"/>
    </source>
</evidence>
<dbReference type="GO" id="GO:0045944">
    <property type="term" value="P:positive regulation of transcription by RNA polymerase II"/>
    <property type="evidence" value="ECO:0007669"/>
    <property type="project" value="TreeGrafter"/>
</dbReference>
<keyword evidence="3" id="KW-0808">Transferase</keyword>
<comment type="subcellular location">
    <subcellularLocation>
        <location evidence="1">Nucleus</location>
    </subcellularLocation>
</comment>
<evidence type="ECO:0000256" key="2">
    <source>
        <dbReference type="ARBA" id="ARBA00013184"/>
    </source>
</evidence>
<dbReference type="Pfam" id="PF02135">
    <property type="entry name" value="zf-TAZ"/>
    <property type="match status" value="1"/>
</dbReference>
<keyword evidence="6 10" id="KW-0862">Zinc</keyword>
<dbReference type="InterPro" id="IPR013178">
    <property type="entry name" value="Histone_AcTrfase_Rtt109/CBP"/>
</dbReference>
<dbReference type="GO" id="GO:0000123">
    <property type="term" value="C:histone acetyltransferase complex"/>
    <property type="evidence" value="ECO:0007669"/>
    <property type="project" value="TreeGrafter"/>
</dbReference>
<reference evidence="13" key="1">
    <citation type="submission" date="2017-07" db="EMBL/GenBank/DDBJ databases">
        <authorList>
            <person name="Mikheyev A."/>
            <person name="Grau M."/>
        </authorList>
    </citation>
    <scope>NUCLEOTIDE SEQUENCE</scope>
    <source>
        <tissue evidence="13">Venom_gland</tissue>
    </source>
</reference>
<feature type="region of interest" description="Disordered" evidence="11">
    <location>
        <begin position="1"/>
        <end position="35"/>
    </location>
</feature>
<organism evidence="13">
    <name type="scientific">Micrurus paraensis</name>
    <dbReference type="NCBI Taxonomy" id="1970185"/>
    <lineage>
        <taxon>Eukaryota</taxon>
        <taxon>Metazoa</taxon>
        <taxon>Chordata</taxon>
        <taxon>Craniata</taxon>
        <taxon>Vertebrata</taxon>
        <taxon>Euteleostomi</taxon>
        <taxon>Lepidosauria</taxon>
        <taxon>Squamata</taxon>
        <taxon>Bifurcata</taxon>
        <taxon>Unidentata</taxon>
        <taxon>Episquamata</taxon>
        <taxon>Toxicofera</taxon>
        <taxon>Serpentes</taxon>
        <taxon>Colubroidea</taxon>
        <taxon>Elapidae</taxon>
        <taxon>Elapinae</taxon>
        <taxon>Micrurus</taxon>
    </lineage>
</organism>
<dbReference type="PROSITE" id="PS50134">
    <property type="entry name" value="ZF_TAZ"/>
    <property type="match status" value="1"/>
</dbReference>
<feature type="zinc finger region" description="TAZ-type" evidence="10">
    <location>
        <begin position="138"/>
        <end position="219"/>
    </location>
</feature>
<dbReference type="GO" id="GO:0008270">
    <property type="term" value="F:zinc ion binding"/>
    <property type="evidence" value="ECO:0007669"/>
    <property type="project" value="UniProtKB-KW"/>
</dbReference>
<dbReference type="EMBL" id="IACL01118127">
    <property type="protein sequence ID" value="LAB17543.1"/>
    <property type="molecule type" value="Transcribed_RNA"/>
</dbReference>
<dbReference type="SMART" id="SM00551">
    <property type="entry name" value="ZnF_TAZ"/>
    <property type="match status" value="1"/>
</dbReference>
<reference evidence="13" key="2">
    <citation type="submission" date="2017-11" db="EMBL/GenBank/DDBJ databases">
        <title>Coralsnake Venomics: Analyses of Venom Gland Transcriptomes and Proteomes of Six Brazilian Taxa.</title>
        <authorList>
            <person name="Aird S.D."/>
            <person name="Jorge da Silva N."/>
            <person name="Qiu L."/>
            <person name="Villar-Briones A."/>
            <person name="Aparecida-Saddi V."/>
            <person name="Campos-Telles M.P."/>
            <person name="Grau M."/>
            <person name="Mikheyev A.S."/>
        </authorList>
    </citation>
    <scope>NUCLEOTIDE SEQUENCE</scope>
    <source>
        <tissue evidence="13">Venom_gland</tissue>
    </source>
</reference>
<dbReference type="GO" id="GO:0004402">
    <property type="term" value="F:histone acetyltransferase activity"/>
    <property type="evidence" value="ECO:0007669"/>
    <property type="project" value="InterPro"/>
</dbReference>
<evidence type="ECO:0000256" key="11">
    <source>
        <dbReference type="SAM" id="MobiDB-lite"/>
    </source>
</evidence>
<dbReference type="Gene3D" id="1.20.1020.10">
    <property type="entry name" value="TAZ domain"/>
    <property type="match status" value="1"/>
</dbReference>
<dbReference type="GO" id="GO:0031490">
    <property type="term" value="F:chromatin DNA binding"/>
    <property type="evidence" value="ECO:0007669"/>
    <property type="project" value="TreeGrafter"/>
</dbReference>
<keyword evidence="8" id="KW-0804">Transcription</keyword>
<evidence type="ECO:0000256" key="7">
    <source>
        <dbReference type="ARBA" id="ARBA00023015"/>
    </source>
</evidence>
<dbReference type="PANTHER" id="PTHR13808">
    <property type="entry name" value="CBP/P300-RELATED"/>
    <property type="match status" value="1"/>
</dbReference>